<dbReference type="EMBL" id="CABEEP010000001">
    <property type="protein sequence ID" value="VTQ66454.1"/>
    <property type="molecule type" value="Genomic_DNA"/>
</dbReference>
<dbReference type="GO" id="GO:0045004">
    <property type="term" value="P:DNA replication proofreading"/>
    <property type="evidence" value="ECO:0007669"/>
    <property type="project" value="TreeGrafter"/>
</dbReference>
<evidence type="ECO:0000256" key="5">
    <source>
        <dbReference type="ARBA" id="ARBA00022741"/>
    </source>
</evidence>
<evidence type="ECO:0000313" key="14">
    <source>
        <dbReference type="Proteomes" id="UP000352698"/>
    </source>
</evidence>
<dbReference type="GO" id="GO:0003887">
    <property type="term" value="F:DNA-directed DNA polymerase activity"/>
    <property type="evidence" value="ECO:0007669"/>
    <property type="project" value="UniProtKB-KW"/>
</dbReference>
<dbReference type="GO" id="GO:0005829">
    <property type="term" value="C:cytosol"/>
    <property type="evidence" value="ECO:0007669"/>
    <property type="project" value="TreeGrafter"/>
</dbReference>
<evidence type="ECO:0000256" key="8">
    <source>
        <dbReference type="ARBA" id="ARBA00022840"/>
    </source>
</evidence>
<keyword evidence="2 13" id="KW-0548">Nucleotidyltransferase</keyword>
<reference evidence="13 14" key="1">
    <citation type="submission" date="2019-05" db="EMBL/GenBank/DDBJ databases">
        <authorList>
            <consortium name="Pathogen Informatics"/>
        </authorList>
    </citation>
    <scope>NUCLEOTIDE SEQUENCE [LARGE SCALE GENOMIC DNA]</scope>
    <source>
        <strain evidence="13 14">NCTC12204</strain>
    </source>
</reference>
<dbReference type="PROSITE" id="PS51193">
    <property type="entry name" value="HELICASE_ATP_BIND_2"/>
    <property type="match status" value="1"/>
</dbReference>
<dbReference type="Proteomes" id="UP000352698">
    <property type="component" value="Unassembled WGS sequence"/>
</dbReference>
<dbReference type="NCBIfam" id="TIGR01407">
    <property type="entry name" value="dinG_rel"/>
    <property type="match status" value="1"/>
</dbReference>
<dbReference type="GO" id="GO:0008408">
    <property type="term" value="F:3'-5' exonuclease activity"/>
    <property type="evidence" value="ECO:0007669"/>
    <property type="project" value="UniProtKB-UniRule"/>
</dbReference>
<dbReference type="GO" id="GO:0003677">
    <property type="term" value="F:DNA binding"/>
    <property type="evidence" value="ECO:0007669"/>
    <property type="project" value="InterPro"/>
</dbReference>
<comment type="similarity">
    <text evidence="10 11">Belongs to the helicase family. DinG subfamily. Type 2 sub-subfamily.</text>
</comment>
<dbReference type="AlphaFoldDB" id="A0A7Z9AV21"/>
<dbReference type="InterPro" id="IPR013520">
    <property type="entry name" value="Ribonucl_H"/>
</dbReference>
<keyword evidence="13" id="KW-0347">Helicase</keyword>
<dbReference type="SUPFAM" id="SSF53098">
    <property type="entry name" value="Ribonuclease H-like"/>
    <property type="match status" value="1"/>
</dbReference>
<evidence type="ECO:0000313" key="13">
    <source>
        <dbReference type="EMBL" id="VTQ66454.1"/>
    </source>
</evidence>
<keyword evidence="9" id="KW-0239">DNA-directed DNA polymerase</keyword>
<dbReference type="InterPro" id="IPR006935">
    <property type="entry name" value="Helicase/UvrB_N"/>
</dbReference>
<feature type="short sequence motif" description="DEAH box" evidence="10">
    <location>
        <begin position="489"/>
        <end position="492"/>
    </location>
</feature>
<keyword evidence="7 10" id="KW-0269">Exonuclease</keyword>
<gene>
    <name evidence="10 11 13" type="primary">dinG</name>
    <name evidence="13" type="ORF">NCTC12204_01920</name>
</gene>
<evidence type="ECO:0000256" key="4">
    <source>
        <dbReference type="ARBA" id="ARBA00022722"/>
    </source>
</evidence>
<dbReference type="CDD" id="cd06127">
    <property type="entry name" value="DEDDh"/>
    <property type="match status" value="1"/>
</dbReference>
<name>A0A7Z9AV21_ENTHR</name>
<feature type="binding site" evidence="10">
    <location>
        <begin position="311"/>
        <end position="318"/>
    </location>
    <ligand>
        <name>ATP</name>
        <dbReference type="ChEBI" id="CHEBI:30616"/>
    </ligand>
</feature>
<dbReference type="SUPFAM" id="SSF52540">
    <property type="entry name" value="P-loop containing nucleoside triphosphate hydrolases"/>
    <property type="match status" value="2"/>
</dbReference>
<proteinExistence type="inferred from homology"/>
<evidence type="ECO:0000256" key="9">
    <source>
        <dbReference type="ARBA" id="ARBA00022932"/>
    </source>
</evidence>
<dbReference type="Pfam" id="PF00929">
    <property type="entry name" value="RNase_T"/>
    <property type="match status" value="1"/>
</dbReference>
<evidence type="ECO:0000256" key="3">
    <source>
        <dbReference type="ARBA" id="ARBA00022705"/>
    </source>
</evidence>
<dbReference type="InterPro" id="IPR027417">
    <property type="entry name" value="P-loop_NTPase"/>
</dbReference>
<dbReference type="FunFam" id="3.30.420.10:FF:000045">
    <property type="entry name" value="3'-5' exonuclease DinG"/>
    <property type="match status" value="1"/>
</dbReference>
<dbReference type="Gene3D" id="3.40.50.300">
    <property type="entry name" value="P-loop containing nucleotide triphosphate hydrolases"/>
    <property type="match status" value="2"/>
</dbReference>
<keyword evidence="1 13" id="KW-0808">Transferase</keyword>
<feature type="domain" description="Helicase ATP-binding" evidence="12">
    <location>
        <begin position="274"/>
        <end position="549"/>
    </location>
</feature>
<dbReference type="InterPro" id="IPR006054">
    <property type="entry name" value="DnaQ"/>
</dbReference>
<evidence type="ECO:0000259" key="12">
    <source>
        <dbReference type="PROSITE" id="PS51193"/>
    </source>
</evidence>
<evidence type="ECO:0000256" key="11">
    <source>
        <dbReference type="RuleBase" id="RU364106"/>
    </source>
</evidence>
<evidence type="ECO:0000256" key="2">
    <source>
        <dbReference type="ARBA" id="ARBA00022695"/>
    </source>
</evidence>
<dbReference type="InterPro" id="IPR006310">
    <property type="entry name" value="DinG"/>
</dbReference>
<keyword evidence="5 10" id="KW-0547">Nucleotide-binding</keyword>
<dbReference type="SMART" id="SM00479">
    <property type="entry name" value="EXOIII"/>
    <property type="match status" value="1"/>
</dbReference>
<sequence length="954" mass="110798">MEREIKKFSGDCSIIAREHLKAREEEVNLKSKTYAVVDIETTGTNPKEDRIIQFGCVMIEGGRITSRFSIDINPGRKISKQIQHLTGITNRRVQQAPYFEDVAATIYNLLADTIFVAHNIYFDYNFLNQELLRCQTPGLKIPGIDTVELAQIFLPSEPSFRLADLSESLGFIHENPHQADSDAEVTAQLLLLIEERMRRLPLVTLEAIYALSGQTGMDTSRFIQSVMEEMREQPQPLNEELEIIDGLALQKKEVDLYTSIHYNEQVYPRKKQAKEKIFGKTLMYRKEQNRLMNAVYDHFTKDESKDLMIEAATGMGKTIGYLLPLSYLATPEKPAIISTVSLVLQQQILEKDIPLLNQLLDQPIQATVIKSYRHYIDLQRFKATLEAPKEQKQYLLYQMAILVWLTQTKTGDLDELHLTNLNHLLFSEIAHRGTSFLAKNQPFYAQDFVRFLERKIQQSNFLIVNHAFLVQETQRKRPLLPESPYLLIDEAHHLPDIAEKVNDRRLSIAYFFKQIQQFNESDHLFDRIKAYLPENHEVQRWLEIYQEELNALNEAQIFLAEGLNQFAAKQTNGQYPEEMMVTQEMLSQLPFESSLAIDHLHVFYREIKQLQDQMRLSLTIIQESWTKQMRIDLATLYQLFDQMEKQATLMEQWLEDWHENLIHWFVPNKTAQQTIFHLHDFKAASLKRTVWYPRYTHILYIGGTLKVGPNRQYLAKRLGIEGTPLKVIASPYDYEKQVRIYVPKEAPSISQVDQQQYVDYLSHTLSQLILQEKRPILVLFTSHDILQKVYQAIHLSMLEQGREILAQGIGGSRQKLLKRFMLSEMSVLFGADSFWEGVDLPGDALQIVVVTRLPFDNPLRPMVKARNTYLESEGINPFYQESIPKAALKLRQALGRLIRGEEDRGVLLILDRRLLSAKYSNRILQALPKNITIKEETLDDICKDIPKFLKKNEE</sequence>
<dbReference type="HAMAP" id="MF_02206">
    <property type="entry name" value="DinG_exonucl"/>
    <property type="match status" value="1"/>
</dbReference>
<dbReference type="GO" id="GO:0016818">
    <property type="term" value="F:hydrolase activity, acting on acid anhydrides, in phosphorus-containing anhydrides"/>
    <property type="evidence" value="ECO:0007669"/>
    <property type="project" value="InterPro"/>
</dbReference>
<dbReference type="GO" id="GO:0005524">
    <property type="term" value="F:ATP binding"/>
    <property type="evidence" value="ECO:0007669"/>
    <property type="project" value="UniProtKB-UniRule"/>
</dbReference>
<comment type="function">
    <text evidence="10 11">3'-5' exonuclease.</text>
</comment>
<keyword evidence="6 10" id="KW-0378">Hydrolase</keyword>
<dbReference type="Gene3D" id="3.30.420.10">
    <property type="entry name" value="Ribonuclease H-like superfamily/Ribonuclease H"/>
    <property type="match status" value="1"/>
</dbReference>
<dbReference type="Pfam" id="PF04851">
    <property type="entry name" value="ResIII"/>
    <property type="match status" value="1"/>
</dbReference>
<dbReference type="InterPro" id="IPR014013">
    <property type="entry name" value="Helic_SF1/SF2_ATP-bd_DinG/Rad3"/>
</dbReference>
<dbReference type="NCBIfam" id="TIGR00573">
    <property type="entry name" value="dnaq"/>
    <property type="match status" value="1"/>
</dbReference>
<protein>
    <recommendedName>
        <fullName evidence="10 11">3'-5' exonuclease DinG</fullName>
        <ecNumber evidence="10 11">3.1.-.-</ecNumber>
    </recommendedName>
</protein>
<dbReference type="GO" id="GO:0004386">
    <property type="term" value="F:helicase activity"/>
    <property type="evidence" value="ECO:0007669"/>
    <property type="project" value="UniProtKB-KW"/>
</dbReference>
<dbReference type="PANTHER" id="PTHR30231">
    <property type="entry name" value="DNA POLYMERASE III SUBUNIT EPSILON"/>
    <property type="match status" value="1"/>
</dbReference>
<dbReference type="EC" id="3.1.-.-" evidence="10 11"/>
<keyword evidence="4 10" id="KW-0540">Nuclease</keyword>
<evidence type="ECO:0000256" key="6">
    <source>
        <dbReference type="ARBA" id="ARBA00022801"/>
    </source>
</evidence>
<dbReference type="InterPro" id="IPR036397">
    <property type="entry name" value="RNaseH_sf"/>
</dbReference>
<dbReference type="SMART" id="SM00491">
    <property type="entry name" value="HELICc2"/>
    <property type="match status" value="1"/>
</dbReference>
<dbReference type="PANTHER" id="PTHR30231:SF41">
    <property type="entry name" value="DNA POLYMERASE III SUBUNIT EPSILON"/>
    <property type="match status" value="1"/>
</dbReference>
<keyword evidence="8 10" id="KW-0067">ATP-binding</keyword>
<dbReference type="InterPro" id="IPR012337">
    <property type="entry name" value="RNaseH-like_sf"/>
</dbReference>
<keyword evidence="3" id="KW-0235">DNA replication</keyword>
<accession>A0A7Z9AV21</accession>
<evidence type="ECO:0000256" key="10">
    <source>
        <dbReference type="HAMAP-Rule" id="MF_02206"/>
    </source>
</evidence>
<dbReference type="Pfam" id="PF13307">
    <property type="entry name" value="Helicase_C_2"/>
    <property type="match status" value="1"/>
</dbReference>
<comment type="caution">
    <text evidence="13">The sequence shown here is derived from an EMBL/GenBank/DDBJ whole genome shotgun (WGS) entry which is preliminary data.</text>
</comment>
<dbReference type="InterPro" id="IPR006555">
    <property type="entry name" value="ATP-dep_Helicase_C"/>
</dbReference>
<evidence type="ECO:0000256" key="1">
    <source>
        <dbReference type="ARBA" id="ARBA00022679"/>
    </source>
</evidence>
<organism evidence="13 14">
    <name type="scientific">Enterococcus hirae</name>
    <dbReference type="NCBI Taxonomy" id="1354"/>
    <lineage>
        <taxon>Bacteria</taxon>
        <taxon>Bacillati</taxon>
        <taxon>Bacillota</taxon>
        <taxon>Bacilli</taxon>
        <taxon>Lactobacillales</taxon>
        <taxon>Enterococcaceae</taxon>
        <taxon>Enterococcus</taxon>
    </lineage>
</organism>
<evidence type="ECO:0000256" key="7">
    <source>
        <dbReference type="ARBA" id="ARBA00022839"/>
    </source>
</evidence>